<gene>
    <name evidence="1" type="ORF">SRAS04492_LOCUS5462</name>
</gene>
<evidence type="ECO:0000313" key="1">
    <source>
        <dbReference type="EMBL" id="CAE0233661.1"/>
    </source>
</evidence>
<reference evidence="1" key="1">
    <citation type="submission" date="2021-01" db="EMBL/GenBank/DDBJ databases">
        <authorList>
            <person name="Corre E."/>
            <person name="Pelletier E."/>
            <person name="Niang G."/>
            <person name="Scheremetjew M."/>
            <person name="Finn R."/>
            <person name="Kale V."/>
            <person name="Holt S."/>
            <person name="Cochrane G."/>
            <person name="Meng A."/>
            <person name="Brown T."/>
            <person name="Cohen L."/>
        </authorList>
    </citation>
    <scope>NUCLEOTIDE SEQUENCE</scope>
    <source>
        <strain evidence="1">Ras09</strain>
    </source>
</reference>
<dbReference type="EMBL" id="HBIA01010657">
    <property type="protein sequence ID" value="CAE0233661.1"/>
    <property type="molecule type" value="Transcribed_RNA"/>
</dbReference>
<dbReference type="AlphaFoldDB" id="A0A7S3FWU5"/>
<name>A0A7S3FWU5_9SPIT</name>
<accession>A0A7S3FWU5</accession>
<organism evidence="1">
    <name type="scientific">Strombidium rassoulzadegani</name>
    <dbReference type="NCBI Taxonomy" id="1082188"/>
    <lineage>
        <taxon>Eukaryota</taxon>
        <taxon>Sar</taxon>
        <taxon>Alveolata</taxon>
        <taxon>Ciliophora</taxon>
        <taxon>Intramacronucleata</taxon>
        <taxon>Spirotrichea</taxon>
        <taxon>Oligotrichia</taxon>
        <taxon>Strombidiidae</taxon>
        <taxon>Strombidium</taxon>
    </lineage>
</organism>
<protein>
    <submittedName>
        <fullName evidence="1">Uncharacterized protein</fullName>
    </submittedName>
</protein>
<proteinExistence type="predicted"/>
<sequence length="105" mass="11714">MSFGVSFSQTKRNDHARELSTKVSTAIKEYSAKLLTKVESQAVETLTEQNAHNIAAVIFYDVQLQDAMKGLGMTEDADLVLAVNRLKSLQKLYLFEQRGGENYLG</sequence>